<evidence type="ECO:0000259" key="1">
    <source>
        <dbReference type="Pfam" id="PF01408"/>
    </source>
</evidence>
<keyword evidence="4" id="KW-1185">Reference proteome</keyword>
<dbReference type="PATRIC" id="fig|159743.3.peg.1748"/>
<sequence>MKLGMIGTGWISTEWVKAVKEAGGWEITALFVRNKDKGGVFAAGCQLENITLYDSLEEMAQSDIDAIYIATPNSLHMPQARLFLEHGKHAIVEKPISLTEQELREAYELADRNGCYLLEAVRHIHEPNFLRLKDNLKRVGNIQGGTLYSMQFSSRYDQLLSGDTPNIFSLSYGGGALMDLGVYSLYFAIDLLGAPTSGLYRAKKHENGVDLGGPILLSYPDFTLVIQLAKNAVTTNRVEIYGDQATMISSGVSGITDVTVLDVRTQETDTVSAPETHHFMFYEAREFYRIIAEKDKDRYEELKSLSIEVQKISNELRHQNGIYFEDGQK</sequence>
<reference evidence="3 4" key="1">
    <citation type="submission" date="2014-11" db="EMBL/GenBank/DDBJ databases">
        <title>Draft Genome Sequences of Paenibacillus polymyxa NRRL B-30509 and Paenibacillus terrae NRRL B-30644, Strains from a Poultry Environment that Produce Tridecaptin A and Paenicidins.</title>
        <authorList>
            <person name="van Belkum M.J."/>
            <person name="Lohans C.T."/>
            <person name="Vederas J.C."/>
        </authorList>
    </citation>
    <scope>NUCLEOTIDE SEQUENCE [LARGE SCALE GENOMIC DNA]</scope>
    <source>
        <strain evidence="3 4">NRRL B-30644</strain>
    </source>
</reference>
<protein>
    <submittedName>
        <fullName evidence="3">Uncharacterized protein</fullName>
    </submittedName>
</protein>
<gene>
    <name evidence="3" type="ORF">QD47_07945</name>
</gene>
<proteinExistence type="predicted"/>
<dbReference type="Pfam" id="PF01408">
    <property type="entry name" value="GFO_IDH_MocA"/>
    <property type="match status" value="1"/>
</dbReference>
<feature type="domain" description="Gfo/Idh/MocA-like oxidoreductase N-terminal" evidence="1">
    <location>
        <begin position="2"/>
        <end position="117"/>
    </location>
</feature>
<dbReference type="GO" id="GO:0000166">
    <property type="term" value="F:nucleotide binding"/>
    <property type="evidence" value="ECO:0007669"/>
    <property type="project" value="InterPro"/>
</dbReference>
<dbReference type="PANTHER" id="PTHR43054">
    <property type="match status" value="1"/>
</dbReference>
<dbReference type="OrthoDB" id="9815825at2"/>
<comment type="caution">
    <text evidence="3">The sequence shown here is derived from an EMBL/GenBank/DDBJ whole genome shotgun (WGS) entry which is preliminary data.</text>
</comment>
<dbReference type="Pfam" id="PF22725">
    <property type="entry name" value="GFO_IDH_MocA_C3"/>
    <property type="match status" value="1"/>
</dbReference>
<feature type="domain" description="GFO/IDH/MocA-like oxidoreductase" evidence="2">
    <location>
        <begin position="145"/>
        <end position="247"/>
    </location>
</feature>
<dbReference type="Proteomes" id="UP000032534">
    <property type="component" value="Unassembled WGS sequence"/>
</dbReference>
<dbReference type="EMBL" id="JTHP01000011">
    <property type="protein sequence ID" value="KJD46095.1"/>
    <property type="molecule type" value="Genomic_DNA"/>
</dbReference>
<dbReference type="SUPFAM" id="SSF51735">
    <property type="entry name" value="NAD(P)-binding Rossmann-fold domains"/>
    <property type="match status" value="1"/>
</dbReference>
<dbReference type="InterPro" id="IPR000683">
    <property type="entry name" value="Gfo/Idh/MocA-like_OxRdtase_N"/>
</dbReference>
<accession>A0A0D7X3U1</accession>
<dbReference type="PANTHER" id="PTHR43054:SF1">
    <property type="entry name" value="SCYLLO-INOSITOL 2-DEHYDROGENASE (NADP(+)) IOLU"/>
    <property type="match status" value="1"/>
</dbReference>
<evidence type="ECO:0000313" key="4">
    <source>
        <dbReference type="Proteomes" id="UP000032534"/>
    </source>
</evidence>
<dbReference type="InterPro" id="IPR055170">
    <property type="entry name" value="GFO_IDH_MocA-like_dom"/>
</dbReference>
<name>A0A0D7X3U1_9BACL</name>
<organism evidence="3 4">
    <name type="scientific">Paenibacillus terrae</name>
    <dbReference type="NCBI Taxonomy" id="159743"/>
    <lineage>
        <taxon>Bacteria</taxon>
        <taxon>Bacillati</taxon>
        <taxon>Bacillota</taxon>
        <taxon>Bacilli</taxon>
        <taxon>Bacillales</taxon>
        <taxon>Paenibacillaceae</taxon>
        <taxon>Paenibacillus</taxon>
    </lineage>
</organism>
<dbReference type="SUPFAM" id="SSF55347">
    <property type="entry name" value="Glyceraldehyde-3-phosphate dehydrogenase-like, C-terminal domain"/>
    <property type="match status" value="1"/>
</dbReference>
<dbReference type="Gene3D" id="3.40.50.720">
    <property type="entry name" value="NAD(P)-binding Rossmann-like Domain"/>
    <property type="match status" value="1"/>
</dbReference>
<evidence type="ECO:0000259" key="2">
    <source>
        <dbReference type="Pfam" id="PF22725"/>
    </source>
</evidence>
<evidence type="ECO:0000313" key="3">
    <source>
        <dbReference type="EMBL" id="KJD46095.1"/>
    </source>
</evidence>
<dbReference type="Gene3D" id="3.30.360.10">
    <property type="entry name" value="Dihydrodipicolinate Reductase, domain 2"/>
    <property type="match status" value="1"/>
</dbReference>
<dbReference type="RefSeq" id="WP_044645629.1">
    <property type="nucleotide sequence ID" value="NZ_JTHP01000011.1"/>
</dbReference>
<dbReference type="AlphaFoldDB" id="A0A0D7X3U1"/>
<dbReference type="InterPro" id="IPR036291">
    <property type="entry name" value="NAD(P)-bd_dom_sf"/>
</dbReference>